<sequence>MAKRVHGPMSFMSFMSIDVNYKIDNVRGGKVEVISGKASLAFISEKRTTDNEQRYNQAMP</sequence>
<keyword evidence="2" id="KW-1185">Reference proteome</keyword>
<evidence type="ECO:0000313" key="2">
    <source>
        <dbReference type="Proteomes" id="UP001163255"/>
    </source>
</evidence>
<evidence type="ECO:0000313" key="1">
    <source>
        <dbReference type="EMBL" id="UYM16046.1"/>
    </source>
</evidence>
<dbReference type="Proteomes" id="UP001163255">
    <property type="component" value="Chromosome"/>
</dbReference>
<name>A0ABY6GVD1_9GAMM</name>
<organism evidence="1 2">
    <name type="scientific">Endozoicomonas euniceicola</name>
    <dbReference type="NCBI Taxonomy" id="1234143"/>
    <lineage>
        <taxon>Bacteria</taxon>
        <taxon>Pseudomonadati</taxon>
        <taxon>Pseudomonadota</taxon>
        <taxon>Gammaproteobacteria</taxon>
        <taxon>Oceanospirillales</taxon>
        <taxon>Endozoicomonadaceae</taxon>
        <taxon>Endozoicomonas</taxon>
    </lineage>
</organism>
<accession>A0ABY6GVD1</accession>
<gene>
    <name evidence="1" type="ORF">NX720_25115</name>
</gene>
<dbReference type="EMBL" id="CP103300">
    <property type="protein sequence ID" value="UYM16046.1"/>
    <property type="molecule type" value="Genomic_DNA"/>
</dbReference>
<proteinExistence type="predicted"/>
<dbReference type="RefSeq" id="WP_262598345.1">
    <property type="nucleotide sequence ID" value="NZ_CP103300.1"/>
</dbReference>
<protein>
    <submittedName>
        <fullName evidence="1">Uncharacterized protein</fullName>
    </submittedName>
</protein>
<reference evidence="1" key="1">
    <citation type="submission" date="2022-10" db="EMBL/GenBank/DDBJ databases">
        <title>Completed Genome Sequence of two octocoral isolated bacterium, Endozoicomonas euniceicola EF212T and Endozoicomonas gorgoniicola PS125T.</title>
        <authorList>
            <person name="Chiou Y.-J."/>
            <person name="Chen Y.-H."/>
        </authorList>
    </citation>
    <scope>NUCLEOTIDE SEQUENCE</scope>
    <source>
        <strain evidence="1">EF212</strain>
    </source>
</reference>